<proteinExistence type="predicted"/>
<feature type="region of interest" description="Disordered" evidence="1">
    <location>
        <begin position="1"/>
        <end position="68"/>
    </location>
</feature>
<protein>
    <submittedName>
        <fullName evidence="2">Uncharacterized protein</fullName>
    </submittedName>
</protein>
<dbReference type="RefSeq" id="WP_181056877.1">
    <property type="nucleotide sequence ID" value="NZ_JACDTY010000002.1"/>
</dbReference>
<dbReference type="Proteomes" id="UP000558284">
    <property type="component" value="Unassembled WGS sequence"/>
</dbReference>
<accession>A0A838B0F1</accession>
<evidence type="ECO:0000313" key="3">
    <source>
        <dbReference type="Proteomes" id="UP000558284"/>
    </source>
</evidence>
<evidence type="ECO:0000313" key="2">
    <source>
        <dbReference type="EMBL" id="MBA1139477.1"/>
    </source>
</evidence>
<dbReference type="EMBL" id="JACDTY010000002">
    <property type="protein sequence ID" value="MBA1139477.1"/>
    <property type="molecule type" value="Genomic_DNA"/>
</dbReference>
<name>A0A838B0F1_9HYPH</name>
<feature type="compositionally biased region" description="Basic and acidic residues" evidence="1">
    <location>
        <begin position="58"/>
        <end position="68"/>
    </location>
</feature>
<gene>
    <name evidence="2" type="ORF">H0241_04305</name>
</gene>
<reference evidence="2 3" key="1">
    <citation type="submission" date="2020-07" db="EMBL/GenBank/DDBJ databases">
        <title>Definition of the novel symbiovar canariense within Mesorhizobium novociceri, a new species of genus Mesorhizobium nodulating Cicer canariense in the Caldera de Taburiente National Park (La Palma, Canary Islands).</title>
        <authorList>
            <person name="Leon-Barrios M."/>
            <person name="Perez-Yepez J."/>
            <person name="Flores-Felix J.D."/>
            <person name="Ramirez-Baena M.H."/>
            <person name="Pulido-Suarez L."/>
            <person name="Igual J.M."/>
            <person name="Velazquez E."/>
            <person name="Peix A."/>
        </authorList>
    </citation>
    <scope>NUCLEOTIDE SEQUENCE [LARGE SCALE GENOMIC DNA]</scope>
    <source>
        <strain evidence="2 3">CCANP35</strain>
    </source>
</reference>
<feature type="compositionally biased region" description="Basic and acidic residues" evidence="1">
    <location>
        <begin position="23"/>
        <end position="32"/>
    </location>
</feature>
<keyword evidence="3" id="KW-1185">Reference proteome</keyword>
<organism evidence="2 3">
    <name type="scientific">Mesorhizobium neociceri</name>
    <dbReference type="NCBI Taxonomy" id="1307853"/>
    <lineage>
        <taxon>Bacteria</taxon>
        <taxon>Pseudomonadati</taxon>
        <taxon>Pseudomonadota</taxon>
        <taxon>Alphaproteobacteria</taxon>
        <taxon>Hyphomicrobiales</taxon>
        <taxon>Phyllobacteriaceae</taxon>
        <taxon>Mesorhizobium</taxon>
    </lineage>
</organism>
<comment type="caution">
    <text evidence="2">The sequence shown here is derived from an EMBL/GenBank/DDBJ whole genome shotgun (WGS) entry which is preliminary data.</text>
</comment>
<dbReference type="AlphaFoldDB" id="A0A838B0F1"/>
<sequence>MTSPADPMASLGATIQQVFNEPACDKNRGKDARARKHGCSKPLTPGAAAGGCAFPSRTRTEARRERDV</sequence>
<evidence type="ECO:0000256" key="1">
    <source>
        <dbReference type="SAM" id="MobiDB-lite"/>
    </source>
</evidence>